<dbReference type="InterPro" id="IPR050190">
    <property type="entry name" value="UPF0213_domain"/>
</dbReference>
<organism evidence="3 4">
    <name type="scientific">Candidatus Falkowbacteria bacterium CG10_big_fil_rev_8_21_14_0_10_37_18</name>
    <dbReference type="NCBI Taxonomy" id="1974562"/>
    <lineage>
        <taxon>Bacteria</taxon>
        <taxon>Candidatus Falkowiibacteriota</taxon>
    </lineage>
</organism>
<dbReference type="AlphaFoldDB" id="A0A2H0V8Z8"/>
<feature type="domain" description="GIY-YIG" evidence="2">
    <location>
        <begin position="1"/>
        <end position="76"/>
    </location>
</feature>
<comment type="similarity">
    <text evidence="1">Belongs to the UPF0213 family.</text>
</comment>
<comment type="caution">
    <text evidence="3">The sequence shown here is derived from an EMBL/GenBank/DDBJ whole genome shotgun (WGS) entry which is preliminary data.</text>
</comment>
<dbReference type="Proteomes" id="UP000229972">
    <property type="component" value="Unassembled WGS sequence"/>
</dbReference>
<dbReference type="PROSITE" id="PS50164">
    <property type="entry name" value="GIY_YIG"/>
    <property type="match status" value="1"/>
</dbReference>
<evidence type="ECO:0000259" key="2">
    <source>
        <dbReference type="PROSITE" id="PS50164"/>
    </source>
</evidence>
<accession>A0A2H0V8Z8</accession>
<evidence type="ECO:0000313" key="3">
    <source>
        <dbReference type="EMBL" id="PIR95568.1"/>
    </source>
</evidence>
<dbReference type="InterPro" id="IPR035901">
    <property type="entry name" value="GIY-YIG_endonuc_sf"/>
</dbReference>
<sequence length="86" mass="10296">MYYVYVIRNLKSFSIYYGYTDDLKRRLSEHNSDGSTFTSNKGKWELIYYESYKSKKDAQTREKMLKHHGSSFGHLKKRILNSLDEV</sequence>
<dbReference type="PANTHER" id="PTHR34477:SF1">
    <property type="entry name" value="UPF0213 PROTEIN YHBQ"/>
    <property type="match status" value="1"/>
</dbReference>
<protein>
    <submittedName>
        <fullName evidence="3">Excinuclease ABC subunit C</fullName>
    </submittedName>
</protein>
<evidence type="ECO:0000313" key="4">
    <source>
        <dbReference type="Proteomes" id="UP000229972"/>
    </source>
</evidence>
<reference evidence="4" key="1">
    <citation type="submission" date="2017-09" db="EMBL/GenBank/DDBJ databases">
        <title>Depth-based differentiation of microbial function through sediment-hosted aquifers and enrichment of novel symbionts in the deep terrestrial subsurface.</title>
        <authorList>
            <person name="Probst A.J."/>
            <person name="Ladd B."/>
            <person name="Jarett J.K."/>
            <person name="Geller-Mcgrath D.E."/>
            <person name="Sieber C.M.K."/>
            <person name="Emerson J.B."/>
            <person name="Anantharaman K."/>
            <person name="Thomas B.C."/>
            <person name="Malmstrom R."/>
            <person name="Stieglmeier M."/>
            <person name="Klingl A."/>
            <person name="Woyke T."/>
            <person name="Ryan C.M."/>
            <person name="Banfield J.F."/>
        </authorList>
    </citation>
    <scope>NUCLEOTIDE SEQUENCE [LARGE SCALE GENOMIC DNA]</scope>
</reference>
<name>A0A2H0V8Z8_9BACT</name>
<dbReference type="Pfam" id="PF01541">
    <property type="entry name" value="GIY-YIG"/>
    <property type="match status" value="1"/>
</dbReference>
<evidence type="ECO:0000256" key="1">
    <source>
        <dbReference type="ARBA" id="ARBA00007435"/>
    </source>
</evidence>
<dbReference type="EMBL" id="PFAL01000016">
    <property type="protein sequence ID" value="PIR95568.1"/>
    <property type="molecule type" value="Genomic_DNA"/>
</dbReference>
<proteinExistence type="inferred from homology"/>
<dbReference type="Gene3D" id="3.40.1440.10">
    <property type="entry name" value="GIY-YIG endonuclease"/>
    <property type="match status" value="1"/>
</dbReference>
<dbReference type="InterPro" id="IPR000305">
    <property type="entry name" value="GIY-YIG_endonuc"/>
</dbReference>
<dbReference type="PANTHER" id="PTHR34477">
    <property type="entry name" value="UPF0213 PROTEIN YHBQ"/>
    <property type="match status" value="1"/>
</dbReference>
<dbReference type="SUPFAM" id="SSF82771">
    <property type="entry name" value="GIY-YIG endonuclease"/>
    <property type="match status" value="1"/>
</dbReference>
<gene>
    <name evidence="3" type="ORF">COT93_01715</name>
</gene>